<reference evidence="1" key="1">
    <citation type="submission" date="2021-06" db="EMBL/GenBank/DDBJ databases">
        <authorList>
            <person name="Kallberg Y."/>
            <person name="Tangrot J."/>
            <person name="Rosling A."/>
        </authorList>
    </citation>
    <scope>NUCLEOTIDE SEQUENCE</scope>
    <source>
        <strain evidence="1">BR232B</strain>
    </source>
</reference>
<accession>A0A9N9DKU9</accession>
<keyword evidence="2" id="KW-1185">Reference proteome</keyword>
<evidence type="ECO:0000313" key="1">
    <source>
        <dbReference type="EMBL" id="CAG8644557.1"/>
    </source>
</evidence>
<name>A0A9N9DKU9_9GLOM</name>
<dbReference type="Proteomes" id="UP000789739">
    <property type="component" value="Unassembled WGS sequence"/>
</dbReference>
<feature type="non-terminal residue" evidence="1">
    <location>
        <position position="1"/>
    </location>
</feature>
<dbReference type="EMBL" id="CAJVPI010002511">
    <property type="protein sequence ID" value="CAG8644557.1"/>
    <property type="molecule type" value="Genomic_DNA"/>
</dbReference>
<protein>
    <submittedName>
        <fullName evidence="1">948_t:CDS:1</fullName>
    </submittedName>
</protein>
<comment type="caution">
    <text evidence="1">The sequence shown here is derived from an EMBL/GenBank/DDBJ whole genome shotgun (WGS) entry which is preliminary data.</text>
</comment>
<evidence type="ECO:0000313" key="2">
    <source>
        <dbReference type="Proteomes" id="UP000789739"/>
    </source>
</evidence>
<organism evidence="1 2">
    <name type="scientific">Paraglomus brasilianum</name>
    <dbReference type="NCBI Taxonomy" id="144538"/>
    <lineage>
        <taxon>Eukaryota</taxon>
        <taxon>Fungi</taxon>
        <taxon>Fungi incertae sedis</taxon>
        <taxon>Mucoromycota</taxon>
        <taxon>Glomeromycotina</taxon>
        <taxon>Glomeromycetes</taxon>
        <taxon>Paraglomerales</taxon>
        <taxon>Paraglomeraceae</taxon>
        <taxon>Paraglomus</taxon>
    </lineage>
</organism>
<sequence length="155" mass="17542">QEGAGEQVDNSTQPDKLQTLDQHALLNNSVQQNAYKQLQSLDEYALLSDSAQQHEYEELQAPDRCALLDKLNQYEQHPASNEHSLLNESVRGPVEYGRSLEYGHDISDESFQLNGYDQLIGYSQRGELFASTAYFEIGGDLPFYPINGNFVYSFI</sequence>
<proteinExistence type="predicted"/>
<dbReference type="AlphaFoldDB" id="A0A9N9DKU9"/>
<gene>
    <name evidence="1" type="ORF">PBRASI_LOCUS9956</name>
</gene>